<dbReference type="AlphaFoldDB" id="A0A917XNC9"/>
<comment type="caution">
    <text evidence="2">The sequence shown here is derived from an EMBL/GenBank/DDBJ whole genome shotgun (WGS) entry which is preliminary data.</text>
</comment>
<dbReference type="Proteomes" id="UP000653411">
    <property type="component" value="Unassembled WGS sequence"/>
</dbReference>
<evidence type="ECO:0000256" key="1">
    <source>
        <dbReference type="SAM" id="MobiDB-lite"/>
    </source>
</evidence>
<protein>
    <submittedName>
        <fullName evidence="2">Uncharacterized protein</fullName>
    </submittedName>
</protein>
<reference evidence="2" key="1">
    <citation type="journal article" date="2014" name="Int. J. Syst. Evol. Microbiol.">
        <title>Complete genome sequence of Corynebacterium casei LMG S-19264T (=DSM 44701T), isolated from a smear-ripened cheese.</title>
        <authorList>
            <consortium name="US DOE Joint Genome Institute (JGI-PGF)"/>
            <person name="Walter F."/>
            <person name="Albersmeier A."/>
            <person name="Kalinowski J."/>
            <person name="Ruckert C."/>
        </authorList>
    </citation>
    <scope>NUCLEOTIDE SEQUENCE</scope>
    <source>
        <strain evidence="2">CGMCC 4.7110</strain>
    </source>
</reference>
<evidence type="ECO:0000313" key="3">
    <source>
        <dbReference type="Proteomes" id="UP000653411"/>
    </source>
</evidence>
<sequence length="133" mass="13484">MSYEAPHWLGAPPCPTSAETSSHGGGAAGRRPSRPGRAFLPGPARGGGLGCRGLATALGTGLFDHGRPVVCAVSVSGKAWRLGSRIAAIWNPVTVAVSRAAPVHRAAPRASGTASASFWVLPTFFVAASWGRG</sequence>
<name>A0A917XNC9_9ACTN</name>
<accession>A0A917XNC9</accession>
<dbReference type="EMBL" id="BMML01000033">
    <property type="protein sequence ID" value="GGN41189.1"/>
    <property type="molecule type" value="Genomic_DNA"/>
</dbReference>
<organism evidence="2 3">
    <name type="scientific">Streptomyces fuscichromogenes</name>
    <dbReference type="NCBI Taxonomy" id="1324013"/>
    <lineage>
        <taxon>Bacteria</taxon>
        <taxon>Bacillati</taxon>
        <taxon>Actinomycetota</taxon>
        <taxon>Actinomycetes</taxon>
        <taxon>Kitasatosporales</taxon>
        <taxon>Streptomycetaceae</taxon>
        <taxon>Streptomyces</taxon>
    </lineage>
</organism>
<keyword evidence="3" id="KW-1185">Reference proteome</keyword>
<evidence type="ECO:0000313" key="2">
    <source>
        <dbReference type="EMBL" id="GGN41189.1"/>
    </source>
</evidence>
<reference evidence="2" key="2">
    <citation type="submission" date="2020-09" db="EMBL/GenBank/DDBJ databases">
        <authorList>
            <person name="Sun Q."/>
            <person name="Zhou Y."/>
        </authorList>
    </citation>
    <scope>NUCLEOTIDE SEQUENCE</scope>
    <source>
        <strain evidence="2">CGMCC 4.7110</strain>
    </source>
</reference>
<feature type="region of interest" description="Disordered" evidence="1">
    <location>
        <begin position="1"/>
        <end position="43"/>
    </location>
</feature>
<proteinExistence type="predicted"/>
<gene>
    <name evidence="2" type="ORF">GCM10011578_089180</name>
</gene>